<proteinExistence type="predicted"/>
<protein>
    <submittedName>
        <fullName evidence="1">Uncharacterized protein</fullName>
    </submittedName>
</protein>
<reference evidence="1" key="2">
    <citation type="submission" date="2023-06" db="EMBL/GenBank/DDBJ databases">
        <authorList>
            <consortium name="Lawrence Berkeley National Laboratory"/>
            <person name="Haridas S."/>
            <person name="Hensen N."/>
            <person name="Bonometti L."/>
            <person name="Westerberg I."/>
            <person name="Brannstrom I.O."/>
            <person name="Guillou S."/>
            <person name="Cros-Aarteil S."/>
            <person name="Calhoun S."/>
            <person name="Kuo A."/>
            <person name="Mondo S."/>
            <person name="Pangilinan J."/>
            <person name="Riley R."/>
            <person name="Labutti K."/>
            <person name="Andreopoulos B."/>
            <person name="Lipzen A."/>
            <person name="Chen C."/>
            <person name="Yanf M."/>
            <person name="Daum C."/>
            <person name="Ng V."/>
            <person name="Clum A."/>
            <person name="Steindorff A."/>
            <person name="Ohm R."/>
            <person name="Martin F."/>
            <person name="Silar P."/>
            <person name="Natvig D."/>
            <person name="Lalanne C."/>
            <person name="Gautier V."/>
            <person name="Ament-Velasquez S.L."/>
            <person name="Kruys A."/>
            <person name="Hutchinson M.I."/>
            <person name="Powell A.J."/>
            <person name="Barry K."/>
            <person name="Miller A.N."/>
            <person name="Grigoriev I.V."/>
            <person name="Debuchy R."/>
            <person name="Gladieux P."/>
            <person name="Thoren M.H."/>
            <person name="Johannesson H."/>
        </authorList>
    </citation>
    <scope>NUCLEOTIDE SEQUENCE</scope>
    <source>
        <strain evidence="1">CBS 958.72</strain>
    </source>
</reference>
<organism evidence="1 2">
    <name type="scientific">Lasiosphaeria ovina</name>
    <dbReference type="NCBI Taxonomy" id="92902"/>
    <lineage>
        <taxon>Eukaryota</taxon>
        <taxon>Fungi</taxon>
        <taxon>Dikarya</taxon>
        <taxon>Ascomycota</taxon>
        <taxon>Pezizomycotina</taxon>
        <taxon>Sordariomycetes</taxon>
        <taxon>Sordariomycetidae</taxon>
        <taxon>Sordariales</taxon>
        <taxon>Lasiosphaeriaceae</taxon>
        <taxon>Lasiosphaeria</taxon>
    </lineage>
</organism>
<reference evidence="1" key="1">
    <citation type="journal article" date="2023" name="Mol. Phylogenet. Evol.">
        <title>Genome-scale phylogeny and comparative genomics of the fungal order Sordariales.</title>
        <authorList>
            <person name="Hensen N."/>
            <person name="Bonometti L."/>
            <person name="Westerberg I."/>
            <person name="Brannstrom I.O."/>
            <person name="Guillou S."/>
            <person name="Cros-Aarteil S."/>
            <person name="Calhoun S."/>
            <person name="Haridas S."/>
            <person name="Kuo A."/>
            <person name="Mondo S."/>
            <person name="Pangilinan J."/>
            <person name="Riley R."/>
            <person name="LaButti K."/>
            <person name="Andreopoulos B."/>
            <person name="Lipzen A."/>
            <person name="Chen C."/>
            <person name="Yan M."/>
            <person name="Daum C."/>
            <person name="Ng V."/>
            <person name="Clum A."/>
            <person name="Steindorff A."/>
            <person name="Ohm R.A."/>
            <person name="Martin F."/>
            <person name="Silar P."/>
            <person name="Natvig D.O."/>
            <person name="Lalanne C."/>
            <person name="Gautier V."/>
            <person name="Ament-Velasquez S.L."/>
            <person name="Kruys A."/>
            <person name="Hutchinson M.I."/>
            <person name="Powell A.J."/>
            <person name="Barry K."/>
            <person name="Miller A.N."/>
            <person name="Grigoriev I.V."/>
            <person name="Debuchy R."/>
            <person name="Gladieux P."/>
            <person name="Hiltunen Thoren M."/>
            <person name="Johannesson H."/>
        </authorList>
    </citation>
    <scope>NUCLEOTIDE SEQUENCE</scope>
    <source>
        <strain evidence="1">CBS 958.72</strain>
    </source>
</reference>
<accession>A0AAE0MYJ2</accession>
<dbReference type="Proteomes" id="UP001287356">
    <property type="component" value="Unassembled WGS sequence"/>
</dbReference>
<dbReference type="EMBL" id="JAULSN010000011">
    <property type="protein sequence ID" value="KAK3361687.1"/>
    <property type="molecule type" value="Genomic_DNA"/>
</dbReference>
<evidence type="ECO:0000313" key="2">
    <source>
        <dbReference type="Proteomes" id="UP001287356"/>
    </source>
</evidence>
<gene>
    <name evidence="1" type="ORF">B0T24DRAFT_113150</name>
</gene>
<evidence type="ECO:0000313" key="1">
    <source>
        <dbReference type="EMBL" id="KAK3361687.1"/>
    </source>
</evidence>
<comment type="caution">
    <text evidence="1">The sequence shown here is derived from an EMBL/GenBank/DDBJ whole genome shotgun (WGS) entry which is preliminary data.</text>
</comment>
<dbReference type="AlphaFoldDB" id="A0AAE0MYJ2"/>
<keyword evidence="2" id="KW-1185">Reference proteome</keyword>
<name>A0AAE0MYJ2_9PEZI</name>
<sequence length="184" mass="20874">MLDLWCFHSSRETNPAKVILAADVLTAEDWLILVEIMTQLEPFNVITKKFESKKPLFPKVIPTNRRLTFAHTRPEARSPTPKPVLDEIFVTEPPSTPRRSQRASQVPRRLYNYELSTPRRTRAGSMKPPDFSIVASLHTPGPEPTPAPEHPLGAESALFIAQSLDRTITKLSKYIKKMETTPVY</sequence>